<dbReference type="InterPro" id="IPR032783">
    <property type="entry name" value="AraC_lig"/>
</dbReference>
<evidence type="ECO:0000259" key="5">
    <source>
        <dbReference type="PROSITE" id="PS01124"/>
    </source>
</evidence>
<dbReference type="Pfam" id="PF12833">
    <property type="entry name" value="HTH_18"/>
    <property type="match status" value="1"/>
</dbReference>
<feature type="compositionally biased region" description="Basic and acidic residues" evidence="4">
    <location>
        <begin position="90"/>
        <end position="99"/>
    </location>
</feature>
<dbReference type="InterPro" id="IPR020449">
    <property type="entry name" value="Tscrpt_reg_AraC-type_HTH"/>
</dbReference>
<evidence type="ECO:0000256" key="3">
    <source>
        <dbReference type="ARBA" id="ARBA00023163"/>
    </source>
</evidence>
<dbReference type="Gene3D" id="1.10.10.60">
    <property type="entry name" value="Homeodomain-like"/>
    <property type="match status" value="1"/>
</dbReference>
<gene>
    <name evidence="6" type="ORF">JY651_10430</name>
</gene>
<proteinExistence type="predicted"/>
<dbReference type="EMBL" id="CP071090">
    <property type="protein sequence ID" value="QSQ25310.1"/>
    <property type="molecule type" value="Genomic_DNA"/>
</dbReference>
<dbReference type="PRINTS" id="PR00032">
    <property type="entry name" value="HTHARAC"/>
</dbReference>
<reference evidence="6 7" key="1">
    <citation type="submission" date="2021-02" db="EMBL/GenBank/DDBJ databases">
        <title>De Novo genome assembly of isolated myxobacteria.</title>
        <authorList>
            <person name="Stevens D.C."/>
        </authorList>
    </citation>
    <scope>NUCLEOTIDE SEQUENCE [LARGE SCALE GENOMIC DNA]</scope>
    <source>
        <strain evidence="7">SCPEA02</strain>
    </source>
</reference>
<dbReference type="Pfam" id="PF12852">
    <property type="entry name" value="Cupin_6"/>
    <property type="match status" value="1"/>
</dbReference>
<evidence type="ECO:0000256" key="4">
    <source>
        <dbReference type="SAM" id="MobiDB-lite"/>
    </source>
</evidence>
<evidence type="ECO:0000313" key="6">
    <source>
        <dbReference type="EMBL" id="QSQ25310.1"/>
    </source>
</evidence>
<keyword evidence="1" id="KW-0805">Transcription regulation</keyword>
<sequence>MDVLSDVTQAIRLKGLISGGLELAAPWGMRVAKRGHPCFYAVARGNCVVEVDGVEGTYSLAGGDLFFLPRSHVHVIRDSRRTKPQPYDKVMARASRDGRPGSPGDGDGPVTAFVAGCFSLDEGPRHPLLSSLPDVIHLRADRRQSAGGLDAALQFIASEAASRAPGVTTVLSRLADILFVQIIRAYVAESGEQSGPWLRALADPQIALVLQRIHEQPDAPWTVESLAREAAMSRSAFAARFTELVGEPVLAYLTRWRMVKAREWLAAPGASVSEVASRVGYTAEAAFAKAFKRVVGVGPGAFRKMAG</sequence>
<protein>
    <submittedName>
        <fullName evidence="6">AraC family transcriptional regulator</fullName>
    </submittedName>
</protein>
<dbReference type="Proteomes" id="UP000662747">
    <property type="component" value="Chromosome"/>
</dbReference>
<dbReference type="PANTHER" id="PTHR46796:SF7">
    <property type="entry name" value="ARAC FAMILY TRANSCRIPTIONAL REGULATOR"/>
    <property type="match status" value="1"/>
</dbReference>
<dbReference type="InterPro" id="IPR018060">
    <property type="entry name" value="HTH_AraC"/>
</dbReference>
<evidence type="ECO:0000256" key="1">
    <source>
        <dbReference type="ARBA" id="ARBA00023015"/>
    </source>
</evidence>
<dbReference type="PANTHER" id="PTHR46796">
    <property type="entry name" value="HTH-TYPE TRANSCRIPTIONAL ACTIVATOR RHAS-RELATED"/>
    <property type="match status" value="1"/>
</dbReference>
<dbReference type="PROSITE" id="PS01124">
    <property type="entry name" value="HTH_ARAC_FAMILY_2"/>
    <property type="match status" value="1"/>
</dbReference>
<keyword evidence="3" id="KW-0804">Transcription</keyword>
<dbReference type="InterPro" id="IPR050204">
    <property type="entry name" value="AraC_XylS_family_regulators"/>
</dbReference>
<name>A0ABX7P493_9BACT</name>
<feature type="region of interest" description="Disordered" evidence="4">
    <location>
        <begin position="79"/>
        <end position="108"/>
    </location>
</feature>
<dbReference type="RefSeq" id="WP_206726865.1">
    <property type="nucleotide sequence ID" value="NZ_CP071090.1"/>
</dbReference>
<feature type="domain" description="HTH araC/xylS-type" evidence="5">
    <location>
        <begin position="207"/>
        <end position="305"/>
    </location>
</feature>
<organism evidence="6 7">
    <name type="scientific">Pyxidicoccus parkwayensis</name>
    <dbReference type="NCBI Taxonomy" id="2813578"/>
    <lineage>
        <taxon>Bacteria</taxon>
        <taxon>Pseudomonadati</taxon>
        <taxon>Myxococcota</taxon>
        <taxon>Myxococcia</taxon>
        <taxon>Myxococcales</taxon>
        <taxon>Cystobacterineae</taxon>
        <taxon>Myxococcaceae</taxon>
        <taxon>Pyxidicoccus</taxon>
    </lineage>
</organism>
<dbReference type="InterPro" id="IPR009057">
    <property type="entry name" value="Homeodomain-like_sf"/>
</dbReference>
<evidence type="ECO:0000313" key="7">
    <source>
        <dbReference type="Proteomes" id="UP000662747"/>
    </source>
</evidence>
<keyword evidence="2" id="KW-0238">DNA-binding</keyword>
<accession>A0ABX7P493</accession>
<dbReference type="SMART" id="SM00342">
    <property type="entry name" value="HTH_ARAC"/>
    <property type="match status" value="1"/>
</dbReference>
<dbReference type="SUPFAM" id="SSF46689">
    <property type="entry name" value="Homeodomain-like"/>
    <property type="match status" value="2"/>
</dbReference>
<keyword evidence="7" id="KW-1185">Reference proteome</keyword>
<evidence type="ECO:0000256" key="2">
    <source>
        <dbReference type="ARBA" id="ARBA00023125"/>
    </source>
</evidence>